<sequence length="229" mass="27137">MNNSYHYRNNEIEIYCFLSPSARYGVYITRTDVPDFRPLETHFYNYHFTVSDFILDTAIEYTSMCGPFKRFHRFYFLNDTIGILVDFSRNNGNVTQNIIQFSHVNHSVTCEHARTWNFNVDDMLYETDTTNVIGTTALMNDKNITYLPILGEKDHISEIFVRLIPANPFYTCNFIIPILIINEKDAYRRVIRENDVELLRESDLCTDTRCYPFIYETSLYFVVQYHPVN</sequence>
<reference evidence="2" key="1">
    <citation type="submission" date="2013-10" db="EMBL/GenBank/DDBJ databases">
        <title>Genome sequencing of Onchocerca volvulus.</title>
        <authorList>
            <person name="Cotton J."/>
            <person name="Tsai J."/>
            <person name="Stanley E."/>
            <person name="Tracey A."/>
            <person name="Holroyd N."/>
            <person name="Lustigman S."/>
            <person name="Berriman M."/>
        </authorList>
    </citation>
    <scope>NUCLEOTIDE SEQUENCE</scope>
</reference>
<keyword evidence="2" id="KW-1185">Reference proteome</keyword>
<evidence type="ECO:0000313" key="2">
    <source>
        <dbReference type="Proteomes" id="UP000024404"/>
    </source>
</evidence>
<proteinExistence type="predicted"/>
<dbReference type="Proteomes" id="UP000024404">
    <property type="component" value="Unassembled WGS sequence"/>
</dbReference>
<accession>A0A8R1XM39</accession>
<dbReference type="EMBL" id="CMVM020000319">
    <property type="status" value="NOT_ANNOTATED_CDS"/>
    <property type="molecule type" value="Genomic_DNA"/>
</dbReference>
<protein>
    <submittedName>
        <fullName evidence="1">Uncharacterized protein</fullName>
    </submittedName>
</protein>
<evidence type="ECO:0000313" key="1">
    <source>
        <dbReference type="EnsemblMetazoa" id="OVOC10107.1"/>
    </source>
</evidence>
<dbReference type="OMA" id="HRFYFLN"/>
<name>A0A8R1XM39_ONCVO</name>
<organism evidence="1 2">
    <name type="scientific">Onchocerca volvulus</name>
    <dbReference type="NCBI Taxonomy" id="6282"/>
    <lineage>
        <taxon>Eukaryota</taxon>
        <taxon>Metazoa</taxon>
        <taxon>Ecdysozoa</taxon>
        <taxon>Nematoda</taxon>
        <taxon>Chromadorea</taxon>
        <taxon>Rhabditida</taxon>
        <taxon>Spirurina</taxon>
        <taxon>Spiruromorpha</taxon>
        <taxon>Filarioidea</taxon>
        <taxon>Onchocercidae</taxon>
        <taxon>Onchocerca</taxon>
    </lineage>
</organism>
<dbReference type="AlphaFoldDB" id="A0A8R1XM39"/>
<reference evidence="1" key="2">
    <citation type="submission" date="2022-06" db="UniProtKB">
        <authorList>
            <consortium name="EnsemblMetazoa"/>
        </authorList>
    </citation>
    <scope>IDENTIFICATION</scope>
</reference>
<dbReference type="EnsemblMetazoa" id="OVOC10107.1">
    <property type="protein sequence ID" value="OVOC10107.1"/>
    <property type="gene ID" value="WBGene00246916"/>
</dbReference>